<dbReference type="Gene3D" id="3.40.1190.20">
    <property type="match status" value="1"/>
</dbReference>
<comment type="caution">
    <text evidence="6">The sequence shown here is derived from an EMBL/GenBank/DDBJ whole genome shotgun (WGS) entry which is preliminary data.</text>
</comment>
<dbReference type="GO" id="GO:0008972">
    <property type="term" value="F:phosphomethylpyrimidine kinase activity"/>
    <property type="evidence" value="ECO:0007669"/>
    <property type="project" value="UniProtKB-EC"/>
</dbReference>
<dbReference type="InterPro" id="IPR013749">
    <property type="entry name" value="PM/HMP-P_kinase-1"/>
</dbReference>
<dbReference type="GO" id="GO:0008902">
    <property type="term" value="F:hydroxymethylpyrimidine kinase activity"/>
    <property type="evidence" value="ECO:0007669"/>
    <property type="project" value="UniProtKB-EC"/>
</dbReference>
<name>A0A7K4HR67_9EURY</name>
<evidence type="ECO:0000256" key="1">
    <source>
        <dbReference type="ARBA" id="ARBA00022679"/>
    </source>
</evidence>
<dbReference type="CDD" id="cd01169">
    <property type="entry name" value="HMPP_kinase"/>
    <property type="match status" value="1"/>
</dbReference>
<dbReference type="InterPro" id="IPR029056">
    <property type="entry name" value="Ribokinase-like"/>
</dbReference>
<dbReference type="FunFam" id="3.40.1190.20:FF:000003">
    <property type="entry name" value="Phosphomethylpyrimidine kinase ThiD"/>
    <property type="match status" value="1"/>
</dbReference>
<sequence>MYSYPCALTIAGSDSGGGAGIEADLAAFAALGVWGTAAVTAVTAQNPGGVAGAWPLPPDAVAAQMRSVFEAFPVAAAKTGMLAEAGIIRAVAAAVPAGIPIVVDPVMVATSGARLLAEEAAEALVRHLIPRAAVVTPNIPEAEALAGMEVRNLAGMRAAAEAVLAMGAAAVVVKGGHLAGAPADLLLDREGEALLTGTRSPYDVHGSGCCFSAALSAGLARGMGLREAFPAAKAFTADAISHAVPDRSGRRSVRPLWRCGRGEEKSG</sequence>
<dbReference type="Proteomes" id="UP000570823">
    <property type="component" value="Unassembled WGS sequence"/>
</dbReference>
<dbReference type="InterPro" id="IPR004399">
    <property type="entry name" value="HMP/HMP-P_kinase_dom"/>
</dbReference>
<dbReference type="GO" id="GO:0005524">
    <property type="term" value="F:ATP binding"/>
    <property type="evidence" value="ECO:0007669"/>
    <property type="project" value="UniProtKB-KW"/>
</dbReference>
<evidence type="ECO:0000259" key="5">
    <source>
        <dbReference type="Pfam" id="PF08543"/>
    </source>
</evidence>
<keyword evidence="3 6" id="KW-0418">Kinase</keyword>
<dbReference type="RefSeq" id="WP_176789380.1">
    <property type="nucleotide sequence ID" value="NZ_JABXWR010000001.1"/>
</dbReference>
<dbReference type="PANTHER" id="PTHR20858:SF17">
    <property type="entry name" value="HYDROXYMETHYLPYRIMIDINE_PHOSPHOMETHYLPYRIMIDINE KINASE THI20-RELATED"/>
    <property type="match status" value="1"/>
</dbReference>
<dbReference type="SUPFAM" id="SSF53613">
    <property type="entry name" value="Ribokinase-like"/>
    <property type="match status" value="1"/>
</dbReference>
<dbReference type="EMBL" id="JABXWR010000001">
    <property type="protein sequence ID" value="NVO67775.1"/>
    <property type="molecule type" value="Genomic_DNA"/>
</dbReference>
<dbReference type="OrthoDB" id="43786at2157"/>
<dbReference type="GO" id="GO:0005829">
    <property type="term" value="C:cytosol"/>
    <property type="evidence" value="ECO:0007669"/>
    <property type="project" value="TreeGrafter"/>
</dbReference>
<evidence type="ECO:0000313" key="6">
    <source>
        <dbReference type="EMBL" id="NVO67775.1"/>
    </source>
</evidence>
<evidence type="ECO:0000256" key="4">
    <source>
        <dbReference type="ARBA" id="ARBA00022840"/>
    </source>
</evidence>
<proteinExistence type="predicted"/>
<dbReference type="EC" id="2.7.4.7" evidence="6"/>
<protein>
    <submittedName>
        <fullName evidence="6">Bifunctional hydroxymethylpyrimidine kinase/phosphomethylpyrimidine kinase</fullName>
        <ecNumber evidence="6">2.7.1.49</ecNumber>
        <ecNumber evidence="6">2.7.4.7</ecNumber>
    </submittedName>
</protein>
<dbReference type="EC" id="2.7.1.49" evidence="6"/>
<dbReference type="PANTHER" id="PTHR20858">
    <property type="entry name" value="PHOSPHOMETHYLPYRIMIDINE KINASE"/>
    <property type="match status" value="1"/>
</dbReference>
<dbReference type="NCBIfam" id="TIGR00097">
    <property type="entry name" value="HMP-P_kinase"/>
    <property type="match status" value="1"/>
</dbReference>
<organism evidence="6 7">
    <name type="scientific">Methanofollis tationis</name>
    <dbReference type="NCBI Taxonomy" id="81417"/>
    <lineage>
        <taxon>Archaea</taxon>
        <taxon>Methanobacteriati</taxon>
        <taxon>Methanobacteriota</taxon>
        <taxon>Stenosarchaea group</taxon>
        <taxon>Methanomicrobia</taxon>
        <taxon>Methanomicrobiales</taxon>
        <taxon>Methanomicrobiaceae</taxon>
        <taxon>Methanofollis</taxon>
    </lineage>
</organism>
<feature type="domain" description="Pyridoxamine kinase/Phosphomethylpyrimidine kinase" evidence="5">
    <location>
        <begin position="14"/>
        <end position="246"/>
    </location>
</feature>
<evidence type="ECO:0000313" key="7">
    <source>
        <dbReference type="Proteomes" id="UP000570823"/>
    </source>
</evidence>
<keyword evidence="4" id="KW-0067">ATP-binding</keyword>
<keyword evidence="1 6" id="KW-0808">Transferase</keyword>
<dbReference type="Pfam" id="PF08543">
    <property type="entry name" value="Phos_pyr_kin"/>
    <property type="match status" value="1"/>
</dbReference>
<keyword evidence="7" id="KW-1185">Reference proteome</keyword>
<dbReference type="AlphaFoldDB" id="A0A7K4HR67"/>
<dbReference type="GO" id="GO:0009228">
    <property type="term" value="P:thiamine biosynthetic process"/>
    <property type="evidence" value="ECO:0007669"/>
    <property type="project" value="InterPro"/>
</dbReference>
<accession>A0A7K4HR67</accession>
<reference evidence="6 7" key="1">
    <citation type="submission" date="2020-06" db="EMBL/GenBank/DDBJ databases">
        <title>Methanofollis fontis sp. nov., a methanogen isolated from marine sediments near a cold seep at Four-Way Closure Ridge offshore southwestern Taiwan.</title>
        <authorList>
            <person name="Chen S.-C."/>
            <person name="Teng N.-H."/>
            <person name="Lin Y.-S."/>
            <person name="Lai M.-C."/>
            <person name="Chen H.-H."/>
            <person name="Wang C.-C."/>
        </authorList>
    </citation>
    <scope>NUCLEOTIDE SEQUENCE [LARGE SCALE GENOMIC DNA]</scope>
    <source>
        <strain evidence="6 7">DSM 2702</strain>
    </source>
</reference>
<evidence type="ECO:0000256" key="2">
    <source>
        <dbReference type="ARBA" id="ARBA00022741"/>
    </source>
</evidence>
<keyword evidence="2" id="KW-0547">Nucleotide-binding</keyword>
<evidence type="ECO:0000256" key="3">
    <source>
        <dbReference type="ARBA" id="ARBA00022777"/>
    </source>
</evidence>
<gene>
    <name evidence="6" type="primary">thiD</name>
    <name evidence="6" type="ORF">HWN36_10790</name>
</gene>